<dbReference type="CDD" id="cd13777">
    <property type="entry name" value="Aar2_N"/>
    <property type="match status" value="1"/>
</dbReference>
<dbReference type="AlphaFoldDB" id="G8BTF1"/>
<dbReference type="InterPro" id="IPR038514">
    <property type="entry name" value="AAR2_C_sf"/>
</dbReference>
<gene>
    <name evidence="3" type="primary">TPHA0E00840</name>
    <name evidence="3" type="ordered locus">TPHA_0E00840</name>
</gene>
<keyword evidence="4" id="KW-1185">Reference proteome</keyword>
<protein>
    <recommendedName>
        <fullName evidence="2">AAR2 C-terminal domain-containing protein</fullName>
    </recommendedName>
</protein>
<dbReference type="EMBL" id="HE612860">
    <property type="protein sequence ID" value="CCE63179.1"/>
    <property type="molecule type" value="Genomic_DNA"/>
</dbReference>
<dbReference type="OMA" id="GSSLQWH"/>
<dbReference type="Proteomes" id="UP000005666">
    <property type="component" value="Chromosome 5"/>
</dbReference>
<dbReference type="PANTHER" id="PTHR12689:SF4">
    <property type="entry name" value="PROTEIN AAR2 HOMOLOG"/>
    <property type="match status" value="1"/>
</dbReference>
<dbReference type="KEGG" id="tpf:TPHA_0E00840"/>
<name>G8BTF1_TETPH</name>
<dbReference type="GO" id="GO:0000244">
    <property type="term" value="P:spliceosomal tri-snRNP complex assembly"/>
    <property type="evidence" value="ECO:0007669"/>
    <property type="project" value="EnsemblFungi"/>
</dbReference>
<feature type="domain" description="AAR2 C-terminal" evidence="2">
    <location>
        <begin position="202"/>
        <end position="320"/>
    </location>
</feature>
<dbReference type="HOGENOM" id="CLU_858447_0_0_1"/>
<reference evidence="3 4" key="1">
    <citation type="journal article" date="2011" name="Proc. Natl. Acad. Sci. U.S.A.">
        <title>Evolutionary erosion of yeast sex chromosomes by mating-type switching accidents.</title>
        <authorList>
            <person name="Gordon J.L."/>
            <person name="Armisen D."/>
            <person name="Proux-Wera E."/>
            <person name="Oheigeartaigh S.S."/>
            <person name="Byrne K.P."/>
            <person name="Wolfe K.H."/>
        </authorList>
    </citation>
    <scope>NUCLEOTIDE SEQUENCE [LARGE SCALE GENOMIC DNA]</scope>
    <source>
        <strain evidence="4">ATCC 24235 / CBS 4417 / NBRC 1672 / NRRL Y-8282 / UCD 70-5</strain>
    </source>
</reference>
<dbReference type="GO" id="GO:0005682">
    <property type="term" value="C:U5 snRNP"/>
    <property type="evidence" value="ECO:0007669"/>
    <property type="project" value="EnsemblFungi"/>
</dbReference>
<evidence type="ECO:0000313" key="3">
    <source>
        <dbReference type="EMBL" id="CCE63179.1"/>
    </source>
</evidence>
<evidence type="ECO:0000259" key="2">
    <source>
        <dbReference type="Pfam" id="PF05282"/>
    </source>
</evidence>
<dbReference type="InterPro" id="IPR038516">
    <property type="entry name" value="AAR2_N_sf"/>
</dbReference>
<dbReference type="Gene3D" id="1.25.40.550">
    <property type="entry name" value="Aar2, C-terminal domain-like"/>
    <property type="match status" value="1"/>
</dbReference>
<organism evidence="3 4">
    <name type="scientific">Tetrapisispora phaffii (strain ATCC 24235 / CBS 4417 / NBRC 1672 / NRRL Y-8282 / UCD 70-5)</name>
    <name type="common">Yeast</name>
    <name type="synonym">Fabospora phaffii</name>
    <dbReference type="NCBI Taxonomy" id="1071381"/>
    <lineage>
        <taxon>Eukaryota</taxon>
        <taxon>Fungi</taxon>
        <taxon>Dikarya</taxon>
        <taxon>Ascomycota</taxon>
        <taxon>Saccharomycotina</taxon>
        <taxon>Saccharomycetes</taxon>
        <taxon>Saccharomycetales</taxon>
        <taxon>Saccharomycetaceae</taxon>
        <taxon>Tetrapisispora</taxon>
    </lineage>
</organism>
<dbReference type="InterPro" id="IPR007946">
    <property type="entry name" value="AAR2"/>
</dbReference>
<accession>G8BTF1</accession>
<dbReference type="InterPro" id="IPR033648">
    <property type="entry name" value="AAR2_C"/>
</dbReference>
<dbReference type="OrthoDB" id="201752at2759"/>
<dbReference type="STRING" id="1071381.G8BTF1"/>
<dbReference type="PANTHER" id="PTHR12689">
    <property type="entry name" value="A1 CISTRON SPLICING FACTOR AAR2-RELATED"/>
    <property type="match status" value="1"/>
</dbReference>
<evidence type="ECO:0000256" key="1">
    <source>
        <dbReference type="ARBA" id="ARBA00006281"/>
    </source>
</evidence>
<proteinExistence type="inferred from homology"/>
<dbReference type="GeneID" id="11531167"/>
<sequence>MAFLTLPILISSSDDVTIGIDNYSFEVKKNQEFFGIQNIPCDSVHLIHFQEHNKKESIRYGYWFNCNVGVNGDVGYYLKYNGEKEIFDVFKETNLNVYYENINKYRNLMVNYPQVEDIESSDNWTLQTKYISWDQVVSVHESGDNDQQSFVYVDTSMTSREEIFFLQKKLNIDENNAMNEKHFKYTILNFKSKDALRAEYRMTDFLDKSNYLNAKLLPNFFNNDIKRLLGELQISFLNCITFGNYGSSLQWHNIIELLTQSSVVPGEENTVKDLDEILSKQLRMMPNEYYDILLNMKLWRKTIDKSIQKHVLVKTRKQLEIISQDLKGDHDDSDDAVYNHTTAYTDELDSGEYYYPSIGSDEESDNEGPTVVAGIYHNRNN</sequence>
<dbReference type="Gene3D" id="2.60.34.20">
    <property type="match status" value="1"/>
</dbReference>
<comment type="similarity">
    <text evidence="1">Belongs to the AAR2 family.</text>
</comment>
<dbReference type="Pfam" id="PF05282">
    <property type="entry name" value="AAR2"/>
    <property type="match status" value="1"/>
</dbReference>
<dbReference type="RefSeq" id="XP_003685613.1">
    <property type="nucleotide sequence ID" value="XM_003685565.1"/>
</dbReference>
<dbReference type="InterPro" id="IPR033647">
    <property type="entry name" value="Aar2_N"/>
</dbReference>
<dbReference type="eggNOG" id="KOG3937">
    <property type="taxonomic scope" value="Eukaryota"/>
</dbReference>
<evidence type="ECO:0000313" key="4">
    <source>
        <dbReference type="Proteomes" id="UP000005666"/>
    </source>
</evidence>
<dbReference type="CDD" id="cd13778">
    <property type="entry name" value="Aar2_C"/>
    <property type="match status" value="1"/>
</dbReference>